<feature type="transmembrane region" description="Helical" evidence="1">
    <location>
        <begin position="60"/>
        <end position="85"/>
    </location>
</feature>
<evidence type="ECO:0000313" key="3">
    <source>
        <dbReference type="Proteomes" id="UP000199017"/>
    </source>
</evidence>
<dbReference type="AlphaFoldDB" id="A0A1G8NMB3"/>
<protein>
    <submittedName>
        <fullName evidence="2">Uncharacterized protein</fullName>
    </submittedName>
</protein>
<name>A0A1G8NMB3_9BACI</name>
<organism evidence="2 3">
    <name type="scientific">Alteribacillus bidgolensis</name>
    <dbReference type="NCBI Taxonomy" id="930129"/>
    <lineage>
        <taxon>Bacteria</taxon>
        <taxon>Bacillati</taxon>
        <taxon>Bacillota</taxon>
        <taxon>Bacilli</taxon>
        <taxon>Bacillales</taxon>
        <taxon>Bacillaceae</taxon>
        <taxon>Alteribacillus</taxon>
    </lineage>
</organism>
<sequence length="153" mass="18126">MAFTIFFFAAWLTLALFAVMRKRLSLIENTFVFMVIFVININWAWIIFEETNFVKLTTEGMDYTAFLLFRSIIIPMILVIQLNLIPKFNTALVIITSVIILLFLTYLSTFFHVTDYTKWNLGYDALYYIFLHVISYYSLQLFRKTANNEVNYS</sequence>
<evidence type="ECO:0000313" key="2">
    <source>
        <dbReference type="EMBL" id="SDI81399.1"/>
    </source>
</evidence>
<dbReference type="RefSeq" id="WP_091587077.1">
    <property type="nucleotide sequence ID" value="NZ_FNDU01000012.1"/>
</dbReference>
<feature type="transmembrane region" description="Helical" evidence="1">
    <location>
        <begin position="125"/>
        <end position="142"/>
    </location>
</feature>
<feature type="transmembrane region" description="Helical" evidence="1">
    <location>
        <begin position="31"/>
        <end position="48"/>
    </location>
</feature>
<dbReference type="EMBL" id="FNDU01000012">
    <property type="protein sequence ID" value="SDI81399.1"/>
    <property type="molecule type" value="Genomic_DNA"/>
</dbReference>
<dbReference type="STRING" id="930129.SAMN05216352_11283"/>
<reference evidence="2 3" key="1">
    <citation type="submission" date="2016-10" db="EMBL/GenBank/DDBJ databases">
        <authorList>
            <person name="de Groot N.N."/>
        </authorList>
    </citation>
    <scope>NUCLEOTIDE SEQUENCE [LARGE SCALE GENOMIC DNA]</scope>
    <source>
        <strain evidence="3">P4B,CCM 7963,CECT 7998,DSM 25260,IBRC-M 10614,KCTC 13821</strain>
    </source>
</reference>
<accession>A0A1G8NMB3</accession>
<gene>
    <name evidence="2" type="ORF">SAMN05216352_11283</name>
</gene>
<dbReference type="Proteomes" id="UP000199017">
    <property type="component" value="Unassembled WGS sequence"/>
</dbReference>
<feature type="transmembrane region" description="Helical" evidence="1">
    <location>
        <begin position="91"/>
        <end position="113"/>
    </location>
</feature>
<keyword evidence="1" id="KW-1133">Transmembrane helix</keyword>
<evidence type="ECO:0000256" key="1">
    <source>
        <dbReference type="SAM" id="Phobius"/>
    </source>
</evidence>
<proteinExistence type="predicted"/>
<keyword evidence="1" id="KW-0472">Membrane</keyword>
<keyword evidence="1" id="KW-0812">Transmembrane</keyword>
<dbReference type="OrthoDB" id="2626715at2"/>
<keyword evidence="3" id="KW-1185">Reference proteome</keyword>